<dbReference type="InterPro" id="IPR000477">
    <property type="entry name" value="RT_dom"/>
</dbReference>
<dbReference type="PANTHER" id="PTHR21301:SF10">
    <property type="entry name" value="REVERSE TRANSCRIPTASE DOMAIN-CONTAINING PROTEIN"/>
    <property type="match status" value="1"/>
</dbReference>
<organism evidence="2 4">
    <name type="scientific">Didymodactylos carnosus</name>
    <dbReference type="NCBI Taxonomy" id="1234261"/>
    <lineage>
        <taxon>Eukaryota</taxon>
        <taxon>Metazoa</taxon>
        <taxon>Spiralia</taxon>
        <taxon>Gnathifera</taxon>
        <taxon>Rotifera</taxon>
        <taxon>Eurotatoria</taxon>
        <taxon>Bdelloidea</taxon>
        <taxon>Philodinida</taxon>
        <taxon>Philodinidae</taxon>
        <taxon>Didymodactylos</taxon>
    </lineage>
</organism>
<dbReference type="EMBL" id="CAJOBC010046564">
    <property type="protein sequence ID" value="CAF4162828.1"/>
    <property type="molecule type" value="Genomic_DNA"/>
</dbReference>
<reference evidence="2" key="1">
    <citation type="submission" date="2021-02" db="EMBL/GenBank/DDBJ databases">
        <authorList>
            <person name="Nowell W R."/>
        </authorList>
    </citation>
    <scope>NUCLEOTIDE SEQUENCE</scope>
</reference>
<dbReference type="PANTHER" id="PTHR21301">
    <property type="entry name" value="REVERSE TRANSCRIPTASE"/>
    <property type="match status" value="1"/>
</dbReference>
<feature type="domain" description="Reverse transcriptase" evidence="1">
    <location>
        <begin position="1"/>
        <end position="106"/>
    </location>
</feature>
<dbReference type="EMBL" id="CAJNOQ010013304">
    <property type="protein sequence ID" value="CAF1318961.1"/>
    <property type="molecule type" value="Genomic_DNA"/>
</dbReference>
<evidence type="ECO:0000313" key="2">
    <source>
        <dbReference type="EMBL" id="CAF1318961.1"/>
    </source>
</evidence>
<gene>
    <name evidence="2" type="ORF">GPM918_LOCUS29377</name>
    <name evidence="3" type="ORF">SRO942_LOCUS29951</name>
</gene>
<dbReference type="Proteomes" id="UP000681722">
    <property type="component" value="Unassembled WGS sequence"/>
</dbReference>
<keyword evidence="4" id="KW-1185">Reference proteome</keyword>
<comment type="caution">
    <text evidence="2">The sequence shown here is derived from an EMBL/GenBank/DDBJ whole genome shotgun (WGS) entry which is preliminary data.</text>
</comment>
<protein>
    <recommendedName>
        <fullName evidence="1">Reverse transcriptase domain-containing protein</fullName>
    </recommendedName>
</protein>
<dbReference type="AlphaFoldDB" id="A0A815EZH8"/>
<dbReference type="InterPro" id="IPR058912">
    <property type="entry name" value="HTH_animal"/>
</dbReference>
<proteinExistence type="predicted"/>
<sequence>MGAPIAPLMAELFMADFEEKNLLSIRQNGVRFWCRYVDDTFVLLEKHVDPYTIAALLSSFHLSLTFTFESEDENNSIPFLDVQITRSSPGFSTKVYRKSTFTGLLTRWDSYVPDIYKGNAIGTMVYRAIRICSSYKLLDEEFEKIRETAGHNGYPNWYIDKIIWEKLNQYYTPKVREPTVLRERVVLKVPFYGQASLVYGRRVSAAVQHNFPLKEVKVVYETEKLGKCFNTKDKVPTPLESGIVYKVTCPVCNEFYVGKTYRHFCKRTEEHLSDQAKLIGIFEPTLVTPSLKATKRNTLTLSGKVSKMKKSSGNTSCSSQRITESRCVTRSQTGCLPGLRTTSTLELSLIEETVEQLCCKNNNKRKYNSVYVAKSAIGKHYSNTGHVITSNNFEIVLREKQRYKLLVKESLVIRASLPMLNGTDRSVPLYVYSEGVISNLWDRKRIPREGVGG</sequence>
<evidence type="ECO:0000313" key="3">
    <source>
        <dbReference type="EMBL" id="CAF4162828.1"/>
    </source>
</evidence>
<dbReference type="Proteomes" id="UP000663829">
    <property type="component" value="Unassembled WGS sequence"/>
</dbReference>
<dbReference type="OrthoDB" id="10049150at2759"/>
<evidence type="ECO:0000313" key="4">
    <source>
        <dbReference type="Proteomes" id="UP000663829"/>
    </source>
</evidence>
<dbReference type="PROSITE" id="PS50878">
    <property type="entry name" value="RT_POL"/>
    <property type="match status" value="1"/>
</dbReference>
<dbReference type="CDD" id="cd00304">
    <property type="entry name" value="RT_like"/>
    <property type="match status" value="1"/>
</dbReference>
<dbReference type="Pfam" id="PF26215">
    <property type="entry name" value="HTH_animal"/>
    <property type="match status" value="1"/>
</dbReference>
<name>A0A815EZH8_9BILA</name>
<evidence type="ECO:0000259" key="1">
    <source>
        <dbReference type="PROSITE" id="PS50878"/>
    </source>
</evidence>
<accession>A0A815EZH8</accession>